<proteinExistence type="predicted"/>
<gene>
    <name evidence="1" type="ORF">JET14_05930</name>
</gene>
<evidence type="ECO:0000313" key="1">
    <source>
        <dbReference type="EMBL" id="QQM31706.1"/>
    </source>
</evidence>
<dbReference type="KEGG" id="mlut:JET14_05930"/>
<sequence length="151" mass="16481">MRAISDDDRQKLKAATRRAVKSAGGGDSFAHVTRVSESQLSKYGLASDEHQDAFIPVDVALEADVEAGSPIIATALAAAQGFRLVRNASPVDDHSLGFADISQISVAFSSFHTRMHEALADDGRVDEAERRRILKDFDKFMRTLFTTMGRV</sequence>
<organism evidence="1 2">
    <name type="scientific">Martelella lutilitoris</name>
    <dbReference type="NCBI Taxonomy" id="2583532"/>
    <lineage>
        <taxon>Bacteria</taxon>
        <taxon>Pseudomonadati</taxon>
        <taxon>Pseudomonadota</taxon>
        <taxon>Alphaproteobacteria</taxon>
        <taxon>Hyphomicrobiales</taxon>
        <taxon>Aurantimonadaceae</taxon>
        <taxon>Martelella</taxon>
    </lineage>
</organism>
<dbReference type="AlphaFoldDB" id="A0A7T7HM12"/>
<dbReference type="EMBL" id="CP066786">
    <property type="protein sequence ID" value="QQM31706.1"/>
    <property type="molecule type" value="Genomic_DNA"/>
</dbReference>
<reference evidence="1 2" key="1">
    <citation type="submission" date="2020-12" db="EMBL/GenBank/DDBJ databases">
        <authorList>
            <person name="Zheng R.K."/>
            <person name="Sun C.M."/>
        </authorList>
    </citation>
    <scope>NUCLEOTIDE SEQUENCE [LARGE SCALE GENOMIC DNA]</scope>
    <source>
        <strain evidence="1 2">ZRK001</strain>
    </source>
</reference>
<name>A0A7T7HM12_9HYPH</name>
<dbReference type="RefSeq" id="WP_200337226.1">
    <property type="nucleotide sequence ID" value="NZ_CP066786.1"/>
</dbReference>
<evidence type="ECO:0000313" key="2">
    <source>
        <dbReference type="Proteomes" id="UP000596083"/>
    </source>
</evidence>
<dbReference type="Proteomes" id="UP000596083">
    <property type="component" value="Chromosome"/>
</dbReference>
<protein>
    <submittedName>
        <fullName evidence="1">Uncharacterized protein</fullName>
    </submittedName>
</protein>
<accession>A0A7T7HM12</accession>